<keyword evidence="1" id="KW-1133">Transmembrane helix</keyword>
<proteinExistence type="predicted"/>
<gene>
    <name evidence="2" type="ORF">NGRA_2400</name>
</gene>
<accession>A0A9P6GZF1</accession>
<name>A0A9P6GZF1_9MICR</name>
<feature type="transmembrane region" description="Helical" evidence="1">
    <location>
        <begin position="38"/>
        <end position="59"/>
    </location>
</feature>
<feature type="transmembrane region" description="Helical" evidence="1">
    <location>
        <begin position="71"/>
        <end position="95"/>
    </location>
</feature>
<evidence type="ECO:0000256" key="1">
    <source>
        <dbReference type="SAM" id="Phobius"/>
    </source>
</evidence>
<keyword evidence="3" id="KW-1185">Reference proteome</keyword>
<sequence>MLQFDDLLDMDIRKLTTLLSLGGVLNTLYGLEDEGVDTSFLCLFTPAIATHFGAGLAANSVYRQMVLSPDALFIFFVGMFLFTLIHKIVFVRYFAKICPLIGKSMFFVSLKNSKDPMHLVAAWLIVCEVSGRLIHKVLFNKQKIKITQEELTRSFALILSIALARRLDLPDISLSSFVFVVSFAPIVNEFLKERGEDATDINHLKKKAKAAERVKKD</sequence>
<evidence type="ECO:0000313" key="2">
    <source>
        <dbReference type="EMBL" id="KAF9761824.1"/>
    </source>
</evidence>
<dbReference type="AlphaFoldDB" id="A0A9P6GZF1"/>
<protein>
    <submittedName>
        <fullName evidence="2">Uncharacterized protein</fullName>
    </submittedName>
</protein>
<keyword evidence="1" id="KW-0812">Transmembrane</keyword>
<keyword evidence="1" id="KW-0472">Membrane</keyword>
<organism evidence="2 3">
    <name type="scientific">Nosema granulosis</name>
    <dbReference type="NCBI Taxonomy" id="83296"/>
    <lineage>
        <taxon>Eukaryota</taxon>
        <taxon>Fungi</taxon>
        <taxon>Fungi incertae sedis</taxon>
        <taxon>Microsporidia</taxon>
        <taxon>Nosematidae</taxon>
        <taxon>Nosema</taxon>
    </lineage>
</organism>
<comment type="caution">
    <text evidence="2">The sequence shown here is derived from an EMBL/GenBank/DDBJ whole genome shotgun (WGS) entry which is preliminary data.</text>
</comment>
<dbReference type="EMBL" id="SBJO01000257">
    <property type="protein sequence ID" value="KAF9761824.1"/>
    <property type="molecule type" value="Genomic_DNA"/>
</dbReference>
<evidence type="ECO:0000313" key="3">
    <source>
        <dbReference type="Proteomes" id="UP000740883"/>
    </source>
</evidence>
<dbReference type="Proteomes" id="UP000740883">
    <property type="component" value="Unassembled WGS sequence"/>
</dbReference>
<dbReference type="OrthoDB" id="2195547at2759"/>
<reference evidence="2 3" key="1">
    <citation type="journal article" date="2020" name="Genome Biol. Evol.">
        <title>Comparative genomics of strictly vertically transmitted, feminizing microsporidia endosymbionts of amphipod crustaceans.</title>
        <authorList>
            <person name="Cormier A."/>
            <person name="Chebbi M.A."/>
            <person name="Giraud I."/>
            <person name="Wattier R."/>
            <person name="Teixeira M."/>
            <person name="Gilbert C."/>
            <person name="Rigaud T."/>
            <person name="Cordaux R."/>
        </authorList>
    </citation>
    <scope>NUCLEOTIDE SEQUENCE [LARGE SCALE GENOMIC DNA]</scope>
    <source>
        <strain evidence="2 3">Ou3-Ou53</strain>
    </source>
</reference>